<name>A0A1F7IME3_9BACT</name>
<comment type="caution">
    <text evidence="4">The sequence shown here is derived from an EMBL/GenBank/DDBJ whole genome shotgun (WGS) entry which is preliminary data.</text>
</comment>
<evidence type="ECO:0000313" key="4">
    <source>
        <dbReference type="EMBL" id="OGK44533.1"/>
    </source>
</evidence>
<dbReference type="GO" id="GO:0070181">
    <property type="term" value="F:small ribosomal subunit rRNA binding"/>
    <property type="evidence" value="ECO:0007669"/>
    <property type="project" value="TreeGrafter"/>
</dbReference>
<keyword evidence="3" id="KW-0699">rRNA-binding</keyword>
<dbReference type="NCBIfam" id="TIGR00166">
    <property type="entry name" value="S6"/>
    <property type="match status" value="1"/>
</dbReference>
<proteinExistence type="inferred from homology"/>
<organism evidence="4 5">
    <name type="scientific">Candidatus Roizmanbacteria bacterium RIFCSPLOWO2_01_FULL_38_11</name>
    <dbReference type="NCBI Taxonomy" id="1802060"/>
    <lineage>
        <taxon>Bacteria</taxon>
        <taxon>Candidatus Roizmaniibacteriota</taxon>
    </lineage>
</organism>
<evidence type="ECO:0000256" key="1">
    <source>
        <dbReference type="ARBA" id="ARBA00009512"/>
    </source>
</evidence>
<dbReference type="Gene3D" id="3.30.70.60">
    <property type="match status" value="1"/>
</dbReference>
<keyword evidence="3 4" id="KW-0689">Ribosomal protein</keyword>
<protein>
    <recommendedName>
        <fullName evidence="2 3">Small ribosomal subunit protein bS6</fullName>
    </recommendedName>
</protein>
<sequence>MNIYELVFITKDGDIALLKNTEKIISSFEGKVTSQEDLGMKQFAYKIKGLTQGSYHVWKIQLMQNKIKELKNKFNLEEQIIRYLLLKNED</sequence>
<dbReference type="EMBL" id="MGAK01000015">
    <property type="protein sequence ID" value="OGK44533.1"/>
    <property type="molecule type" value="Genomic_DNA"/>
</dbReference>
<dbReference type="GO" id="GO:1990904">
    <property type="term" value="C:ribonucleoprotein complex"/>
    <property type="evidence" value="ECO:0007669"/>
    <property type="project" value="UniProtKB-KW"/>
</dbReference>
<dbReference type="InterPro" id="IPR014717">
    <property type="entry name" value="Transl_elong_EF1B/ribsomal_bS6"/>
</dbReference>
<gene>
    <name evidence="3" type="primary">rpsF</name>
    <name evidence="4" type="ORF">A2957_00675</name>
</gene>
<dbReference type="InterPro" id="IPR020814">
    <property type="entry name" value="Ribosomal_S6_plastid/chlpt"/>
</dbReference>
<dbReference type="Pfam" id="PF01250">
    <property type="entry name" value="Ribosomal_S6"/>
    <property type="match status" value="1"/>
</dbReference>
<comment type="function">
    <text evidence="3">Binds together with bS18 to 16S ribosomal RNA.</text>
</comment>
<dbReference type="InterPro" id="IPR000529">
    <property type="entry name" value="Ribosomal_bS6"/>
</dbReference>
<dbReference type="Proteomes" id="UP000179072">
    <property type="component" value="Unassembled WGS sequence"/>
</dbReference>
<dbReference type="GO" id="GO:0003735">
    <property type="term" value="F:structural constituent of ribosome"/>
    <property type="evidence" value="ECO:0007669"/>
    <property type="project" value="InterPro"/>
</dbReference>
<dbReference type="GO" id="GO:0005840">
    <property type="term" value="C:ribosome"/>
    <property type="evidence" value="ECO:0007669"/>
    <property type="project" value="UniProtKB-KW"/>
</dbReference>
<reference evidence="4 5" key="1">
    <citation type="journal article" date="2016" name="Nat. Commun.">
        <title>Thousands of microbial genomes shed light on interconnected biogeochemical processes in an aquifer system.</title>
        <authorList>
            <person name="Anantharaman K."/>
            <person name="Brown C.T."/>
            <person name="Hug L.A."/>
            <person name="Sharon I."/>
            <person name="Castelle C.J."/>
            <person name="Probst A.J."/>
            <person name="Thomas B.C."/>
            <person name="Singh A."/>
            <person name="Wilkins M.J."/>
            <person name="Karaoz U."/>
            <person name="Brodie E.L."/>
            <person name="Williams K.H."/>
            <person name="Hubbard S.S."/>
            <person name="Banfield J.F."/>
        </authorList>
    </citation>
    <scope>NUCLEOTIDE SEQUENCE [LARGE SCALE GENOMIC DNA]</scope>
</reference>
<keyword evidence="3" id="KW-0694">RNA-binding</keyword>
<dbReference type="AlphaFoldDB" id="A0A1F7IME3"/>
<comment type="similarity">
    <text evidence="1 3">Belongs to the bacterial ribosomal protein bS6 family.</text>
</comment>
<evidence type="ECO:0000256" key="2">
    <source>
        <dbReference type="ARBA" id="ARBA00035294"/>
    </source>
</evidence>
<evidence type="ECO:0000313" key="5">
    <source>
        <dbReference type="Proteomes" id="UP000179072"/>
    </source>
</evidence>
<dbReference type="InterPro" id="IPR035980">
    <property type="entry name" value="Ribosomal_bS6_sf"/>
</dbReference>
<dbReference type="SUPFAM" id="SSF54995">
    <property type="entry name" value="Ribosomal protein S6"/>
    <property type="match status" value="1"/>
</dbReference>
<dbReference type="GO" id="GO:0006412">
    <property type="term" value="P:translation"/>
    <property type="evidence" value="ECO:0007669"/>
    <property type="project" value="UniProtKB-UniRule"/>
</dbReference>
<dbReference type="HAMAP" id="MF_00360">
    <property type="entry name" value="Ribosomal_bS6"/>
    <property type="match status" value="1"/>
</dbReference>
<dbReference type="PANTHER" id="PTHR21011:SF1">
    <property type="entry name" value="SMALL RIBOSOMAL SUBUNIT PROTEIN BS6M"/>
    <property type="match status" value="1"/>
</dbReference>
<dbReference type="STRING" id="1802060.A2957_00675"/>
<keyword evidence="3" id="KW-0687">Ribonucleoprotein</keyword>
<evidence type="ECO:0000256" key="3">
    <source>
        <dbReference type="HAMAP-Rule" id="MF_00360"/>
    </source>
</evidence>
<dbReference type="GO" id="GO:0005737">
    <property type="term" value="C:cytoplasm"/>
    <property type="evidence" value="ECO:0007669"/>
    <property type="project" value="UniProtKB-ARBA"/>
</dbReference>
<dbReference type="CDD" id="cd00473">
    <property type="entry name" value="bS6"/>
    <property type="match status" value="1"/>
</dbReference>
<accession>A0A1F7IME3</accession>
<dbReference type="PANTHER" id="PTHR21011">
    <property type="entry name" value="MITOCHONDRIAL 28S RIBOSOMAL PROTEIN S6"/>
    <property type="match status" value="1"/>
</dbReference>